<accession>A0A2U3PCB5</accession>
<dbReference type="InterPro" id="IPR017896">
    <property type="entry name" value="4Fe4S_Fe-S-bd"/>
</dbReference>
<keyword evidence="8" id="KW-0408">Iron</keyword>
<dbReference type="PANTHER" id="PTHR48467:SF1">
    <property type="entry name" value="GLUTAMATE SYNTHASE 1 [NADH], CHLOROPLASTIC-LIKE"/>
    <property type="match status" value="1"/>
</dbReference>
<dbReference type="AlphaFoldDB" id="A0A2U3PCB5"/>
<dbReference type="GO" id="GO:0051536">
    <property type="term" value="F:iron-sulfur cluster binding"/>
    <property type="evidence" value="ECO:0007669"/>
    <property type="project" value="UniProtKB-KW"/>
</dbReference>
<feature type="domain" description="4Fe-4S ferredoxin-type" evidence="12">
    <location>
        <begin position="37"/>
        <end position="66"/>
    </location>
</feature>
<dbReference type="PROSITE" id="PS00198">
    <property type="entry name" value="4FE4S_FER_1"/>
    <property type="match status" value="1"/>
</dbReference>
<dbReference type="RefSeq" id="WP_077080026.1">
    <property type="nucleotide sequence ID" value="NZ_FUEZ01000004.1"/>
</dbReference>
<evidence type="ECO:0000259" key="12">
    <source>
        <dbReference type="PROSITE" id="PS51379"/>
    </source>
</evidence>
<proteinExistence type="predicted"/>
<keyword evidence="5" id="KW-0274">FAD</keyword>
<dbReference type="Gene3D" id="3.30.70.20">
    <property type="match status" value="1"/>
</dbReference>
<evidence type="ECO:0000313" key="13">
    <source>
        <dbReference type="EMBL" id="SPM41408.1"/>
    </source>
</evidence>
<keyword evidence="9" id="KW-0411">Iron-sulfur</keyword>
<evidence type="ECO:0000256" key="9">
    <source>
        <dbReference type="ARBA" id="ARBA00023014"/>
    </source>
</evidence>
<comment type="cofactor">
    <cofactor evidence="1">
        <name>FAD</name>
        <dbReference type="ChEBI" id="CHEBI:57692"/>
    </cofactor>
</comment>
<evidence type="ECO:0000256" key="3">
    <source>
        <dbReference type="ARBA" id="ARBA00022630"/>
    </source>
</evidence>
<keyword evidence="6" id="KW-0521">NADP</keyword>
<dbReference type="PROSITE" id="PS51379">
    <property type="entry name" value="4FE4S_FER_2"/>
    <property type="match status" value="2"/>
</dbReference>
<organism evidence="13 14">
    <name type="scientific">Mycobacterium numidiamassiliense</name>
    <dbReference type="NCBI Taxonomy" id="1841861"/>
    <lineage>
        <taxon>Bacteria</taxon>
        <taxon>Bacillati</taxon>
        <taxon>Actinomycetota</taxon>
        <taxon>Actinomycetes</taxon>
        <taxon>Mycobacteriales</taxon>
        <taxon>Mycobacteriaceae</taxon>
        <taxon>Mycobacterium</taxon>
    </lineage>
</organism>
<evidence type="ECO:0000256" key="1">
    <source>
        <dbReference type="ARBA" id="ARBA00001974"/>
    </source>
</evidence>
<comment type="catalytic activity">
    <reaction evidence="10">
        <text>2 reduced [2Fe-2S]-[ferredoxin] + NADP(+) + H(+) = 2 oxidized [2Fe-2S]-[ferredoxin] + NADPH</text>
        <dbReference type="Rhea" id="RHEA:20125"/>
        <dbReference type="Rhea" id="RHEA-COMP:10000"/>
        <dbReference type="Rhea" id="RHEA-COMP:10001"/>
        <dbReference type="ChEBI" id="CHEBI:15378"/>
        <dbReference type="ChEBI" id="CHEBI:33737"/>
        <dbReference type="ChEBI" id="CHEBI:33738"/>
        <dbReference type="ChEBI" id="CHEBI:57783"/>
        <dbReference type="ChEBI" id="CHEBI:58349"/>
        <dbReference type="EC" id="1.18.1.2"/>
    </reaction>
</comment>
<evidence type="ECO:0000256" key="8">
    <source>
        <dbReference type="ARBA" id="ARBA00023004"/>
    </source>
</evidence>
<protein>
    <recommendedName>
        <fullName evidence="2">ferredoxin--NADP(+) reductase</fullName>
        <ecNumber evidence="2">1.18.1.2</ecNumber>
    </recommendedName>
</protein>
<evidence type="ECO:0000256" key="7">
    <source>
        <dbReference type="ARBA" id="ARBA00023002"/>
    </source>
</evidence>
<evidence type="ECO:0000313" key="14">
    <source>
        <dbReference type="Proteomes" id="UP000240424"/>
    </source>
</evidence>
<dbReference type="Pfam" id="PF00037">
    <property type="entry name" value="Fer4"/>
    <property type="match status" value="1"/>
</dbReference>
<evidence type="ECO:0000256" key="5">
    <source>
        <dbReference type="ARBA" id="ARBA00022827"/>
    </source>
</evidence>
<dbReference type="Pfam" id="PF07992">
    <property type="entry name" value="Pyr_redox_2"/>
    <property type="match status" value="1"/>
</dbReference>
<dbReference type="InterPro" id="IPR036188">
    <property type="entry name" value="FAD/NAD-bd_sf"/>
</dbReference>
<sequence length="574" mass="61102">MPYVITQSCCKDASCTAVCPVNCIHPRLDDTAFTTAESLYIDPDACIDCGACVEECPVGAIVADDELTDSQARYLDISSAYFRSRAHSDDDLRMTVLRPSADLTGFRVAVVGSGPAGMYAVWELLEHQGIAVDVYDRSWAPFGLIRTGVAPDHPGTKKITKLFERAARKPNVTMHLGVEVGTHVSHEELSAAHSAVIYATGASANRTTRLPGEHLDGVHSATGFVGWYNGDPDHADLVLNLSGERAVIIGNGNVALDVARVLLTDPAELIHTDIAEHALKALGKSTIREVVIVGRRGPAQAAYSSPELIALLDLPGVDVIIDPADTVIDPATAEQLSQSDVEPAARLKADLAEEISRRPPTGATRRIVFKYRRSPTRFCGANKLSSVRLARNTLVPNGDGSISVQTGPESDELSTGLVLEAVGHRGVAVKGVPFNVVRGVIPNHQGRVLASPGGEPLPGVYVTGWIKRGPSGVIGSNKRCARETVTQLVADAATGVVVAAPDQSGFRELLRRRQPDTIGFDGWRRIDAAETRAGQRLGRPRIKFTEAAAMLRAATGDGQYSPDRSGTNDSARGS</sequence>
<gene>
    <name evidence="13" type="ORF">MNAB215_3613</name>
</gene>
<dbReference type="Gene3D" id="3.50.50.60">
    <property type="entry name" value="FAD/NAD(P)-binding domain"/>
    <property type="match status" value="1"/>
</dbReference>
<dbReference type="InterPro" id="IPR023753">
    <property type="entry name" value="FAD/NAD-binding_dom"/>
</dbReference>
<dbReference type="InterPro" id="IPR055275">
    <property type="entry name" value="Ferredox_Rdtase"/>
</dbReference>
<dbReference type="SUPFAM" id="SSF54862">
    <property type="entry name" value="4Fe-4S ferredoxins"/>
    <property type="match status" value="1"/>
</dbReference>
<evidence type="ECO:0000256" key="10">
    <source>
        <dbReference type="ARBA" id="ARBA00047776"/>
    </source>
</evidence>
<keyword evidence="14" id="KW-1185">Reference proteome</keyword>
<dbReference type="SUPFAM" id="SSF51971">
    <property type="entry name" value="Nucleotide-binding domain"/>
    <property type="match status" value="2"/>
</dbReference>
<evidence type="ECO:0000256" key="11">
    <source>
        <dbReference type="SAM" id="MobiDB-lite"/>
    </source>
</evidence>
<dbReference type="InterPro" id="IPR017900">
    <property type="entry name" value="4Fe4S_Fe_S_CS"/>
</dbReference>
<feature type="compositionally biased region" description="Polar residues" evidence="11">
    <location>
        <begin position="562"/>
        <end position="574"/>
    </location>
</feature>
<name>A0A2U3PCB5_9MYCO</name>
<dbReference type="Proteomes" id="UP000240424">
    <property type="component" value="Unassembled WGS sequence"/>
</dbReference>
<dbReference type="STRING" id="1841861.GCA_900157365_01933"/>
<feature type="region of interest" description="Disordered" evidence="11">
    <location>
        <begin position="553"/>
        <end position="574"/>
    </location>
</feature>
<dbReference type="OrthoDB" id="289202at2"/>
<dbReference type="CDD" id="cd04410">
    <property type="entry name" value="DMSOR_beta-like"/>
    <property type="match status" value="1"/>
</dbReference>
<keyword evidence="7" id="KW-0560">Oxidoreductase</keyword>
<feature type="domain" description="4Fe-4S ferredoxin-type" evidence="12">
    <location>
        <begin position="1"/>
        <end position="29"/>
    </location>
</feature>
<reference evidence="13 14" key="1">
    <citation type="submission" date="2017-01" db="EMBL/GenBank/DDBJ databases">
        <authorList>
            <consortium name="Urmite Genomes"/>
        </authorList>
    </citation>
    <scope>NUCLEOTIDE SEQUENCE [LARGE SCALE GENOMIC DNA]</scope>
    <source>
        <strain evidence="13 14">AB215</strain>
    </source>
</reference>
<dbReference type="GO" id="GO:0004324">
    <property type="term" value="F:ferredoxin-NADP+ reductase activity"/>
    <property type="evidence" value="ECO:0007669"/>
    <property type="project" value="UniProtKB-EC"/>
</dbReference>
<evidence type="ECO:0000256" key="6">
    <source>
        <dbReference type="ARBA" id="ARBA00022857"/>
    </source>
</evidence>
<dbReference type="Gene3D" id="3.40.50.720">
    <property type="entry name" value="NAD(P)-binding Rossmann-like Domain"/>
    <property type="match status" value="1"/>
</dbReference>
<dbReference type="PANTHER" id="PTHR48467">
    <property type="entry name" value="GLUTAMATE SYNTHASE 1 [NADH], CHLOROPLASTIC-LIKE"/>
    <property type="match status" value="1"/>
</dbReference>
<keyword evidence="4" id="KW-0479">Metal-binding</keyword>
<dbReference type="PRINTS" id="PR00419">
    <property type="entry name" value="ADXRDTASE"/>
</dbReference>
<evidence type="ECO:0000256" key="2">
    <source>
        <dbReference type="ARBA" id="ARBA00013223"/>
    </source>
</evidence>
<keyword evidence="3" id="KW-0285">Flavoprotein</keyword>
<dbReference type="EC" id="1.18.1.2" evidence="2"/>
<dbReference type="GO" id="GO:0046872">
    <property type="term" value="F:metal ion binding"/>
    <property type="evidence" value="ECO:0007669"/>
    <property type="project" value="UniProtKB-KW"/>
</dbReference>
<evidence type="ECO:0000256" key="4">
    <source>
        <dbReference type="ARBA" id="ARBA00022723"/>
    </source>
</evidence>
<dbReference type="EMBL" id="FUEZ01000004">
    <property type="protein sequence ID" value="SPM41408.1"/>
    <property type="molecule type" value="Genomic_DNA"/>
</dbReference>